<keyword evidence="2" id="KW-1185">Reference proteome</keyword>
<sequence length="62" mass="7084">MEEHWKKLSNAILLVTVSMLVRQIQDEKEAKEGTPPSMDNSWAYGCREWVPLLLPVELTQGS</sequence>
<accession>A0A1L6MXQ8</accession>
<proteinExistence type="predicted"/>
<organism evidence="1 2">
    <name type="scientific">Pajaroellobacter abortibovis</name>
    <dbReference type="NCBI Taxonomy" id="1882918"/>
    <lineage>
        <taxon>Bacteria</taxon>
        <taxon>Pseudomonadati</taxon>
        <taxon>Myxococcota</taxon>
        <taxon>Polyangia</taxon>
        <taxon>Polyangiales</taxon>
        <taxon>Polyangiaceae</taxon>
    </lineage>
</organism>
<dbReference type="RefSeq" id="WP_075277047.1">
    <property type="nucleotide sequence ID" value="NZ_CP016908.1"/>
</dbReference>
<dbReference type="Proteomes" id="UP000185544">
    <property type="component" value="Chromosome"/>
</dbReference>
<gene>
    <name evidence="1" type="ORF">BCY86_06590</name>
</gene>
<reference evidence="1 2" key="1">
    <citation type="submission" date="2016-08" db="EMBL/GenBank/DDBJ databases">
        <title>Identification and validation of antigenic proteins from Pajaroellobacter abortibovis using de-novo genome sequence assembly and reverse vaccinology.</title>
        <authorList>
            <person name="Welly B.T."/>
            <person name="Miller M.R."/>
            <person name="Stott J.L."/>
            <person name="Blanchard M.T."/>
            <person name="Islas-Trejo A.D."/>
            <person name="O'Rourke S.M."/>
            <person name="Young A.E."/>
            <person name="Medrano J.F."/>
            <person name="Van Eenennaam A.L."/>
        </authorList>
    </citation>
    <scope>NUCLEOTIDE SEQUENCE [LARGE SCALE GENOMIC DNA]</scope>
    <source>
        <strain evidence="1 2">BTF92-0548A/99-0131</strain>
    </source>
</reference>
<evidence type="ECO:0000313" key="2">
    <source>
        <dbReference type="Proteomes" id="UP000185544"/>
    </source>
</evidence>
<dbReference type="EMBL" id="CP016908">
    <property type="protein sequence ID" value="APS00381.1"/>
    <property type="molecule type" value="Genomic_DNA"/>
</dbReference>
<name>A0A1L6MXQ8_9BACT</name>
<dbReference type="AlphaFoldDB" id="A0A1L6MXQ8"/>
<evidence type="ECO:0000313" key="1">
    <source>
        <dbReference type="EMBL" id="APS00381.1"/>
    </source>
</evidence>
<protein>
    <submittedName>
        <fullName evidence="1">Uncharacterized protein</fullName>
    </submittedName>
</protein>
<dbReference type="KEGG" id="pabo:BCY86_06590"/>